<accession>A0A8S5PCT2</accession>
<evidence type="ECO:0000313" key="1">
    <source>
        <dbReference type="EMBL" id="DAE04251.1"/>
    </source>
</evidence>
<dbReference type="EMBL" id="BK015384">
    <property type="protein sequence ID" value="DAE04251.1"/>
    <property type="molecule type" value="Genomic_DNA"/>
</dbReference>
<name>A0A8S5PCT2_9CAUD</name>
<organism evidence="1">
    <name type="scientific">Siphoviridae sp. ctmpG14</name>
    <dbReference type="NCBI Taxonomy" id="2825654"/>
    <lineage>
        <taxon>Viruses</taxon>
        <taxon>Duplodnaviria</taxon>
        <taxon>Heunggongvirae</taxon>
        <taxon>Uroviricota</taxon>
        <taxon>Caudoviricetes</taxon>
    </lineage>
</organism>
<proteinExistence type="predicted"/>
<reference evidence="1" key="1">
    <citation type="journal article" date="2021" name="Proc. Natl. Acad. Sci. U.S.A.">
        <title>A Catalog of Tens of Thousands of Viruses from Human Metagenomes Reveals Hidden Associations with Chronic Diseases.</title>
        <authorList>
            <person name="Tisza M.J."/>
            <person name="Buck C.B."/>
        </authorList>
    </citation>
    <scope>NUCLEOTIDE SEQUENCE</scope>
    <source>
        <strain evidence="1">CtmpG14</strain>
    </source>
</reference>
<protein>
    <submittedName>
        <fullName evidence="1">Uncharacterized protein</fullName>
    </submittedName>
</protein>
<sequence length="33" mass="3912">MTSLQLLKFYCAGCDKKKEKGNLHIFLTTYLFR</sequence>